<dbReference type="AlphaFoldDB" id="A0A8T4KTZ2"/>
<dbReference type="EMBL" id="JAGVWD010000029">
    <property type="protein sequence ID" value="MBS3057394.1"/>
    <property type="molecule type" value="Genomic_DNA"/>
</dbReference>
<sequence length="193" mass="22574">MRKEAFEKFFNGISKQMTVDLIARKNDGKNYCTSRAVDGKLPVFDALDLFDKTECLVLNDGRVIERSFMLKRPLRVAFFALLTEIESRLYRISEWCNNPIKELNEKNLNDFIRCLLENGNLFSYQTIYKSKKEFREDLKAISAFRNTVMHVTKRFETETDFETVVKRKKQALKLIEALGQILDRQEAVKNGKA</sequence>
<comment type="caution">
    <text evidence="1">The sequence shown here is derived from an EMBL/GenBank/DDBJ whole genome shotgun (WGS) entry which is preliminary data.</text>
</comment>
<gene>
    <name evidence="1" type="ORF">J4415_02090</name>
</gene>
<proteinExistence type="predicted"/>
<organism evidence="1 2">
    <name type="scientific">Candidatus Iainarchaeum sp</name>
    <dbReference type="NCBI Taxonomy" id="3101447"/>
    <lineage>
        <taxon>Archaea</taxon>
        <taxon>Candidatus Iainarchaeota</taxon>
        <taxon>Candidatus Iainarchaeia</taxon>
        <taxon>Candidatus Iainarchaeales</taxon>
        <taxon>Candidatus Iainarchaeaceae</taxon>
        <taxon>Candidatus Iainarchaeum</taxon>
    </lineage>
</organism>
<protein>
    <submittedName>
        <fullName evidence="1">Uncharacterized protein</fullName>
    </submittedName>
</protein>
<reference evidence="1" key="1">
    <citation type="submission" date="2021-03" db="EMBL/GenBank/DDBJ databases">
        <authorList>
            <person name="Jaffe A."/>
        </authorList>
    </citation>
    <scope>NUCLEOTIDE SEQUENCE</scope>
    <source>
        <strain evidence="1">RIFCSPHIGHO2_01_FULL_AR10_44_11</strain>
    </source>
</reference>
<name>A0A8T4KTZ2_9ARCH</name>
<evidence type="ECO:0000313" key="2">
    <source>
        <dbReference type="Proteomes" id="UP000677687"/>
    </source>
</evidence>
<accession>A0A8T4KTZ2</accession>
<evidence type="ECO:0000313" key="1">
    <source>
        <dbReference type="EMBL" id="MBS3057394.1"/>
    </source>
</evidence>
<dbReference type="Proteomes" id="UP000677687">
    <property type="component" value="Unassembled WGS sequence"/>
</dbReference>
<reference evidence="1" key="2">
    <citation type="submission" date="2021-05" db="EMBL/GenBank/DDBJ databases">
        <title>Protein family content uncovers lineage relationships and bacterial pathway maintenance mechanisms in DPANN archaea.</title>
        <authorList>
            <person name="Castelle C.J."/>
            <person name="Meheust R."/>
            <person name="Jaffe A.L."/>
            <person name="Seitz K."/>
            <person name="Gong X."/>
            <person name="Baker B.J."/>
            <person name="Banfield J.F."/>
        </authorList>
    </citation>
    <scope>NUCLEOTIDE SEQUENCE</scope>
    <source>
        <strain evidence="1">RIFCSPHIGHO2_01_FULL_AR10_44_11</strain>
    </source>
</reference>